<comment type="caution">
    <text evidence="1">The sequence shown here is derived from an EMBL/GenBank/DDBJ whole genome shotgun (WGS) entry which is preliminary data.</text>
</comment>
<reference evidence="2" key="1">
    <citation type="journal article" date="2016" name="Nat. Commun.">
        <title>The Gonium pectorale genome demonstrates co-option of cell cycle regulation during the evolution of multicellularity.</title>
        <authorList>
            <person name="Hanschen E.R."/>
            <person name="Marriage T.N."/>
            <person name="Ferris P.J."/>
            <person name="Hamaji T."/>
            <person name="Toyoda A."/>
            <person name="Fujiyama A."/>
            <person name="Neme R."/>
            <person name="Noguchi H."/>
            <person name="Minakuchi Y."/>
            <person name="Suzuki M."/>
            <person name="Kawai-Toyooka H."/>
            <person name="Smith D.R."/>
            <person name="Sparks H."/>
            <person name="Anderson J."/>
            <person name="Bakaric R."/>
            <person name="Luria V."/>
            <person name="Karger A."/>
            <person name="Kirschner M.W."/>
            <person name="Durand P.M."/>
            <person name="Michod R.E."/>
            <person name="Nozaki H."/>
            <person name="Olson B.J."/>
        </authorList>
    </citation>
    <scope>NUCLEOTIDE SEQUENCE [LARGE SCALE GENOMIC DNA]</scope>
    <source>
        <strain evidence="2">NIES-2863</strain>
    </source>
</reference>
<proteinExistence type="predicted"/>
<dbReference type="Proteomes" id="UP000075714">
    <property type="component" value="Unassembled WGS sequence"/>
</dbReference>
<dbReference type="AlphaFoldDB" id="A0A150GZ82"/>
<evidence type="ECO:0000313" key="2">
    <source>
        <dbReference type="Proteomes" id="UP000075714"/>
    </source>
</evidence>
<protein>
    <submittedName>
        <fullName evidence="1">Uncharacterized protein</fullName>
    </submittedName>
</protein>
<organism evidence="1 2">
    <name type="scientific">Gonium pectorale</name>
    <name type="common">Green alga</name>
    <dbReference type="NCBI Taxonomy" id="33097"/>
    <lineage>
        <taxon>Eukaryota</taxon>
        <taxon>Viridiplantae</taxon>
        <taxon>Chlorophyta</taxon>
        <taxon>core chlorophytes</taxon>
        <taxon>Chlorophyceae</taxon>
        <taxon>CS clade</taxon>
        <taxon>Chlamydomonadales</taxon>
        <taxon>Volvocaceae</taxon>
        <taxon>Gonium</taxon>
    </lineage>
</organism>
<name>A0A150GZ82_GONPE</name>
<evidence type="ECO:0000313" key="1">
    <source>
        <dbReference type="EMBL" id="KXZ55159.1"/>
    </source>
</evidence>
<sequence length="119" mass="11261">MRASAAPGPASYLVTGQPTSASSTVRVGAAALACAGQLAPGVRSATGVAHVAIAEGTAEGESTGASVEPSSGEFEVPSTIGGPVLSAGPGISPASRSQCFALSSMPEMLTPAAAAYAGA</sequence>
<dbReference type="EMBL" id="LSYV01000004">
    <property type="protein sequence ID" value="KXZ55159.1"/>
    <property type="molecule type" value="Genomic_DNA"/>
</dbReference>
<accession>A0A150GZ82</accession>
<gene>
    <name evidence="1" type="ORF">GPECTOR_3g307</name>
</gene>
<keyword evidence="2" id="KW-1185">Reference proteome</keyword>